<dbReference type="Proteomes" id="UP000242444">
    <property type="component" value="Unassembled WGS sequence"/>
</dbReference>
<feature type="transmembrane region" description="Helical" evidence="2">
    <location>
        <begin position="175"/>
        <end position="196"/>
    </location>
</feature>
<reference evidence="3 4" key="1">
    <citation type="submission" date="2017-07" db="EMBL/GenBank/DDBJ databases">
        <title>Amycolatopsis antarcticus sp. nov., isolated from the surface of an Antarcticus brown macroalga.</title>
        <authorList>
            <person name="Wang J."/>
            <person name="Leiva S."/>
            <person name="Huang J."/>
            <person name="Huang Y."/>
        </authorList>
    </citation>
    <scope>NUCLEOTIDE SEQUENCE [LARGE SCALE GENOMIC DNA]</scope>
    <source>
        <strain evidence="3 4">AU-G6</strain>
    </source>
</reference>
<name>A0A263CVL3_9PSEU</name>
<keyword evidence="2" id="KW-0472">Membrane</keyword>
<comment type="caution">
    <text evidence="3">The sequence shown here is derived from an EMBL/GenBank/DDBJ whole genome shotgun (WGS) entry which is preliminary data.</text>
</comment>
<sequence>MGVDDQLVRSAVIGDEESERSPNRMSGWRVLRPLVLRLHFYAGVFVAPFLVVAAVTGLMYVYTPQIDALLYEHELHVRDSPVSRSLTDQVAVATAARPGDTVTLVRPAPTGTDTTQVVFEAPDLSASYTRTAFVDPHTAELRGVLETYGSGGALPVRAWVDNLHRGLHLGDAGRLYSELAASWLWVVALGGVALWLSQRRKKNRLRSLLLPERGATGRRRLVSRHGSAGLWISAGLLFLSATGLTWSTFAGENITSLRSALSWDTPAVSTELGGAEGPSGAGAPGADIGFDGALASARSYGLAGSVEITPPETADQAYTVKQNGRQLPSRQDALAVDPGSGEVVDAQRFADYPFVAKLARWGIDAHMGVLFGLPNQLLLTALMLGFLWVVYCGYRLWWTRRPRQDGERRGGAPPRRGSWRRVPGRVLAPLILGAVFVAYFLPLLGASLLAFLCVDGILGTRARRRALNEEVEGAAS</sequence>
<accession>A0A263CVL3</accession>
<gene>
    <name evidence="3" type="ORF">CFN78_26710</name>
</gene>
<dbReference type="EMBL" id="NKYE01000023">
    <property type="protein sequence ID" value="OZM70164.1"/>
    <property type="molecule type" value="Genomic_DNA"/>
</dbReference>
<feature type="transmembrane region" description="Helical" evidence="2">
    <location>
        <begin position="426"/>
        <end position="452"/>
    </location>
</feature>
<evidence type="ECO:0000313" key="3">
    <source>
        <dbReference type="EMBL" id="OZM70164.1"/>
    </source>
</evidence>
<dbReference type="InParanoid" id="A0A263CVL3"/>
<dbReference type="PANTHER" id="PTHR34219">
    <property type="entry name" value="IRON-REGULATED INNER MEMBRANE PROTEIN-RELATED"/>
    <property type="match status" value="1"/>
</dbReference>
<dbReference type="Pfam" id="PF03929">
    <property type="entry name" value="PepSY_TM"/>
    <property type="match status" value="1"/>
</dbReference>
<dbReference type="OrthoDB" id="9791166at2"/>
<evidence type="ECO:0000256" key="2">
    <source>
        <dbReference type="SAM" id="Phobius"/>
    </source>
</evidence>
<feature type="transmembrane region" description="Helical" evidence="2">
    <location>
        <begin position="228"/>
        <end position="249"/>
    </location>
</feature>
<evidence type="ECO:0000313" key="4">
    <source>
        <dbReference type="Proteomes" id="UP000242444"/>
    </source>
</evidence>
<dbReference type="AlphaFoldDB" id="A0A263CVL3"/>
<organism evidence="3 4">
    <name type="scientific">Amycolatopsis antarctica</name>
    <dbReference type="NCBI Taxonomy" id="1854586"/>
    <lineage>
        <taxon>Bacteria</taxon>
        <taxon>Bacillati</taxon>
        <taxon>Actinomycetota</taxon>
        <taxon>Actinomycetes</taxon>
        <taxon>Pseudonocardiales</taxon>
        <taxon>Pseudonocardiaceae</taxon>
        <taxon>Amycolatopsis</taxon>
    </lineage>
</organism>
<keyword evidence="2" id="KW-0812">Transmembrane</keyword>
<dbReference type="PANTHER" id="PTHR34219:SF1">
    <property type="entry name" value="PEPSY DOMAIN-CONTAINING PROTEIN"/>
    <property type="match status" value="1"/>
</dbReference>
<feature type="transmembrane region" description="Helical" evidence="2">
    <location>
        <begin position="377"/>
        <end position="398"/>
    </location>
</feature>
<feature type="transmembrane region" description="Helical" evidence="2">
    <location>
        <begin position="38"/>
        <end position="62"/>
    </location>
</feature>
<feature type="region of interest" description="Disordered" evidence="1">
    <location>
        <begin position="1"/>
        <end position="23"/>
    </location>
</feature>
<keyword evidence="2" id="KW-1133">Transmembrane helix</keyword>
<evidence type="ECO:0000256" key="1">
    <source>
        <dbReference type="SAM" id="MobiDB-lite"/>
    </source>
</evidence>
<proteinExistence type="predicted"/>
<dbReference type="InterPro" id="IPR005625">
    <property type="entry name" value="PepSY-ass_TM"/>
</dbReference>
<protein>
    <submittedName>
        <fullName evidence="3">Peptidase</fullName>
    </submittedName>
</protein>
<keyword evidence="4" id="KW-1185">Reference proteome</keyword>